<name>A0A0F8XC13_9ZZZZ</name>
<dbReference type="InterPro" id="IPR009014">
    <property type="entry name" value="Transketo_C/PFOR_II"/>
</dbReference>
<dbReference type="PANTHER" id="PTHR43257:SF2">
    <property type="entry name" value="PYRUVATE DEHYDROGENASE E1 COMPONENT SUBUNIT BETA"/>
    <property type="match status" value="1"/>
</dbReference>
<dbReference type="PANTHER" id="PTHR43257">
    <property type="entry name" value="PYRUVATE DEHYDROGENASE E1 COMPONENT BETA SUBUNIT"/>
    <property type="match status" value="1"/>
</dbReference>
<feature type="domain" description="Transketolase-like pyrimidine-binding" evidence="4">
    <location>
        <begin position="15"/>
        <end position="190"/>
    </location>
</feature>
<dbReference type="AlphaFoldDB" id="A0A0F8XC13"/>
<feature type="non-terminal residue" evidence="5">
    <location>
        <position position="1"/>
    </location>
</feature>
<keyword evidence="2" id="KW-0560">Oxidoreductase</keyword>
<dbReference type="NCBIfam" id="NF006667">
    <property type="entry name" value="PRK09212.1"/>
    <property type="match status" value="1"/>
</dbReference>
<gene>
    <name evidence="5" type="ORF">LCGC14_2965020</name>
</gene>
<dbReference type="Pfam" id="PF02779">
    <property type="entry name" value="Transket_pyr"/>
    <property type="match status" value="1"/>
</dbReference>
<dbReference type="SMART" id="SM00861">
    <property type="entry name" value="Transket_pyr"/>
    <property type="match status" value="1"/>
</dbReference>
<dbReference type="InterPro" id="IPR033248">
    <property type="entry name" value="Transketolase_C"/>
</dbReference>
<dbReference type="Gene3D" id="3.40.50.970">
    <property type="match status" value="1"/>
</dbReference>
<evidence type="ECO:0000313" key="5">
    <source>
        <dbReference type="EMBL" id="KKK66348.1"/>
    </source>
</evidence>
<comment type="cofactor">
    <cofactor evidence="1">
        <name>thiamine diphosphate</name>
        <dbReference type="ChEBI" id="CHEBI:58937"/>
    </cofactor>
</comment>
<dbReference type="InterPro" id="IPR029061">
    <property type="entry name" value="THDP-binding"/>
</dbReference>
<comment type="caution">
    <text evidence="5">The sequence shown here is derived from an EMBL/GenBank/DDBJ whole genome shotgun (WGS) entry which is preliminary data.</text>
</comment>
<keyword evidence="3" id="KW-0786">Thiamine pyrophosphate</keyword>
<accession>A0A0F8XC13</accession>
<organism evidence="5">
    <name type="scientific">marine sediment metagenome</name>
    <dbReference type="NCBI Taxonomy" id="412755"/>
    <lineage>
        <taxon>unclassified sequences</taxon>
        <taxon>metagenomes</taxon>
        <taxon>ecological metagenomes</taxon>
    </lineage>
</organism>
<dbReference type="GO" id="GO:0016491">
    <property type="term" value="F:oxidoreductase activity"/>
    <property type="evidence" value="ECO:0007669"/>
    <property type="project" value="UniProtKB-KW"/>
</dbReference>
<dbReference type="CDD" id="cd07036">
    <property type="entry name" value="TPP_PYR_E1-PDHc-beta_like"/>
    <property type="match status" value="1"/>
</dbReference>
<dbReference type="Pfam" id="PF02780">
    <property type="entry name" value="Transketolase_C"/>
    <property type="match status" value="1"/>
</dbReference>
<dbReference type="EMBL" id="LAZR01060120">
    <property type="protein sequence ID" value="KKK66348.1"/>
    <property type="molecule type" value="Genomic_DNA"/>
</dbReference>
<evidence type="ECO:0000256" key="3">
    <source>
        <dbReference type="ARBA" id="ARBA00023052"/>
    </source>
</evidence>
<dbReference type="Gene3D" id="3.40.50.920">
    <property type="match status" value="1"/>
</dbReference>
<proteinExistence type="predicted"/>
<dbReference type="SUPFAM" id="SSF52518">
    <property type="entry name" value="Thiamin diphosphate-binding fold (THDP-binding)"/>
    <property type="match status" value="1"/>
</dbReference>
<sequence>LKPARKYKRDSDGKILGRHAVAEALAEEMSRDKRVVLWGEDIAEHGGAYSATLGLIDTFGRGRIFNTPISEATIIGTGVGAAMVGLRPVVEIMYIDFILMAMDQVGNQAAKTRYMFGGQSDIPLTIRTTIGGGKGYAGQHAQSLESIVTQFPGLKVAIPSNAYDMKGLLKTAIRDDNPVFFIEHQMVYLEKAVVPEGEDYTIPFGQAKVVKEGSDITVVAYSNMVGRSIKAAEMLEKEEDISVEIVDPRTLVPLDIKTISESVKKTGRAVVITQAPYTGGFASHISHEITLNCFKDMKCPVRIVSSYDVPPPMSHPLEVENMPDPERIARDLKETMEK</sequence>
<dbReference type="FunFam" id="3.40.50.920:FF:000001">
    <property type="entry name" value="Pyruvate dehydrogenase E1 beta subunit"/>
    <property type="match status" value="1"/>
</dbReference>
<dbReference type="InterPro" id="IPR005475">
    <property type="entry name" value="Transketolase-like_Pyr-bd"/>
</dbReference>
<protein>
    <recommendedName>
        <fullName evidence="4">Transketolase-like pyrimidine-binding domain-containing protein</fullName>
    </recommendedName>
</protein>
<evidence type="ECO:0000256" key="1">
    <source>
        <dbReference type="ARBA" id="ARBA00001964"/>
    </source>
</evidence>
<dbReference type="FunFam" id="3.40.50.970:FF:000001">
    <property type="entry name" value="Pyruvate dehydrogenase E1 beta subunit"/>
    <property type="match status" value="1"/>
</dbReference>
<evidence type="ECO:0000256" key="2">
    <source>
        <dbReference type="ARBA" id="ARBA00023002"/>
    </source>
</evidence>
<reference evidence="5" key="1">
    <citation type="journal article" date="2015" name="Nature">
        <title>Complex archaea that bridge the gap between prokaryotes and eukaryotes.</title>
        <authorList>
            <person name="Spang A."/>
            <person name="Saw J.H."/>
            <person name="Jorgensen S.L."/>
            <person name="Zaremba-Niedzwiedzka K."/>
            <person name="Martijn J."/>
            <person name="Lind A.E."/>
            <person name="van Eijk R."/>
            <person name="Schleper C."/>
            <person name="Guy L."/>
            <person name="Ettema T.J."/>
        </authorList>
    </citation>
    <scope>NUCLEOTIDE SEQUENCE</scope>
</reference>
<dbReference type="SUPFAM" id="SSF52922">
    <property type="entry name" value="TK C-terminal domain-like"/>
    <property type="match status" value="1"/>
</dbReference>
<evidence type="ECO:0000259" key="4">
    <source>
        <dbReference type="SMART" id="SM00861"/>
    </source>
</evidence>